<organism evidence="2">
    <name type="scientific">Schistosoma haematobium</name>
    <name type="common">Blood fluke</name>
    <dbReference type="NCBI Taxonomy" id="6185"/>
    <lineage>
        <taxon>Eukaryota</taxon>
        <taxon>Metazoa</taxon>
        <taxon>Spiralia</taxon>
        <taxon>Lophotrochozoa</taxon>
        <taxon>Platyhelminthes</taxon>
        <taxon>Trematoda</taxon>
        <taxon>Digenea</taxon>
        <taxon>Strigeidida</taxon>
        <taxon>Schistosomatoidea</taxon>
        <taxon>Schistosomatidae</taxon>
        <taxon>Schistosoma</taxon>
    </lineage>
</organism>
<dbReference type="AlphaFoldDB" id="A0A095CDB2"/>
<evidence type="ECO:0008006" key="3">
    <source>
        <dbReference type="Google" id="ProtNLM"/>
    </source>
</evidence>
<evidence type="ECO:0000256" key="1">
    <source>
        <dbReference type="SAM" id="MobiDB-lite"/>
    </source>
</evidence>
<feature type="compositionally biased region" description="Polar residues" evidence="1">
    <location>
        <begin position="95"/>
        <end position="110"/>
    </location>
</feature>
<accession>A0A095CDB2</accession>
<feature type="region of interest" description="Disordered" evidence="1">
    <location>
        <begin position="88"/>
        <end position="117"/>
    </location>
</feature>
<reference evidence="2" key="1">
    <citation type="journal article" date="2012" name="Nat. Genet.">
        <title>Whole-genome sequence of Schistosoma haematobium.</title>
        <authorList>
            <person name="Young N.D."/>
            <person name="Jex A.R."/>
            <person name="Li B."/>
            <person name="Liu S."/>
            <person name="Yang L."/>
            <person name="Xiong Z."/>
            <person name="Li Y."/>
            <person name="Cantacessi C."/>
            <person name="Hall R.S."/>
            <person name="Xu X."/>
            <person name="Chen F."/>
            <person name="Wu X."/>
            <person name="Zerlotini A."/>
            <person name="Oliveira G."/>
            <person name="Hofmann A."/>
            <person name="Zhang G."/>
            <person name="Fang X."/>
            <person name="Kang Y."/>
            <person name="Campbell B.E."/>
            <person name="Loukas A."/>
            <person name="Ranganathan S."/>
            <person name="Rollinson D."/>
            <person name="Rinaldi G."/>
            <person name="Brindley P.J."/>
            <person name="Yang H."/>
            <person name="Wang J."/>
            <person name="Wang J."/>
            <person name="Gasser R.B."/>
        </authorList>
    </citation>
    <scope>NUCLEOTIDE SEQUENCE [LARGE SCALE GENOMIC DNA]</scope>
</reference>
<dbReference type="GO" id="GO:0031011">
    <property type="term" value="C:Ino80 complex"/>
    <property type="evidence" value="ECO:0007669"/>
    <property type="project" value="InterPro"/>
</dbReference>
<dbReference type="RefSeq" id="XP_012800406.3">
    <property type="nucleotide sequence ID" value="XM_012944952.3"/>
</dbReference>
<dbReference type="GO" id="GO:0006338">
    <property type="term" value="P:chromatin remodeling"/>
    <property type="evidence" value="ECO:0007669"/>
    <property type="project" value="InterPro"/>
</dbReference>
<name>A0A095CDB2_SCHHA</name>
<dbReference type="PANTHER" id="PTHR21561">
    <property type="entry name" value="INO80 COMPLEX SUBUNIT B"/>
    <property type="match status" value="1"/>
</dbReference>
<gene>
    <name evidence="2" type="ORF">MS3_09121</name>
</gene>
<dbReference type="InterPro" id="IPR029523">
    <property type="entry name" value="INO80B/Ies2"/>
</dbReference>
<dbReference type="KEGG" id="shx:MS3_00003430"/>
<evidence type="ECO:0000313" key="2">
    <source>
        <dbReference type="EMBL" id="KGB40648.1"/>
    </source>
</evidence>
<dbReference type="EMBL" id="KL251533">
    <property type="protein sequence ID" value="KGB40648.1"/>
    <property type="molecule type" value="Genomic_DNA"/>
</dbReference>
<protein>
    <recommendedName>
        <fullName evidence="3">HIT-type domain-containing protein</fullName>
    </recommendedName>
</protein>
<feature type="non-terminal residue" evidence="2">
    <location>
        <position position="1"/>
    </location>
</feature>
<dbReference type="PANTHER" id="PTHR21561:SF12">
    <property type="entry name" value="INO80 COMPLEX SUBUNIT B"/>
    <property type="match status" value="1"/>
</dbReference>
<proteinExistence type="predicted"/>
<sequence length="394" mass="44239">RSYVRYHIYLTITHSLSDSDSTLPATDDFGSRFLEFDEYSFEQTDNTESDAFSAFLHQFRPVAERKVSFLDERLLATNSGRKKYINLALEDDQDSNTSDNLKAGASSGNNSEDDEMEYKPPKLLTARQISLQSQKTAVPTDIKNMKQSTAHSRLISLESLNSTKPTPTLTPEQIAVRQKRIAHRRESAKHKAEMEKLQTVERLLKINANVIGRRGRGRGRGLRNNGLAHCDQISSQTRSQFGVLKYEGDLVEKEYLNDTHASLRPSEGNCMNTDFVDNAYENTKLSDNNMSASLPNVQSYNPKPGYIRFVSSSRLSTQTVICLPETDNNSDKDIYLHTNVCIQKVEAPEIPKSRLCDMGCGCARRYECAKTGRSLCSLSCYKANLSGFPLTIST</sequence>